<accession>R7URZ1</accession>
<dbReference type="PROSITE" id="PS50200">
    <property type="entry name" value="RA"/>
    <property type="match status" value="1"/>
</dbReference>
<name>R7URZ1_CAPTE</name>
<keyword evidence="6" id="KW-1185">Reference proteome</keyword>
<keyword evidence="1" id="KW-0175">Coiled coil</keyword>
<feature type="compositionally biased region" description="Polar residues" evidence="2">
    <location>
        <begin position="509"/>
        <end position="533"/>
    </location>
</feature>
<reference evidence="5" key="3">
    <citation type="submission" date="2015-06" db="UniProtKB">
        <authorList>
            <consortium name="EnsemblMetazoa"/>
        </authorList>
    </citation>
    <scope>IDENTIFICATION</scope>
</reference>
<organism evidence="4">
    <name type="scientific">Capitella teleta</name>
    <name type="common">Polychaete worm</name>
    <dbReference type="NCBI Taxonomy" id="283909"/>
    <lineage>
        <taxon>Eukaryota</taxon>
        <taxon>Metazoa</taxon>
        <taxon>Spiralia</taxon>
        <taxon>Lophotrochozoa</taxon>
        <taxon>Annelida</taxon>
        <taxon>Polychaeta</taxon>
        <taxon>Sedentaria</taxon>
        <taxon>Scolecida</taxon>
        <taxon>Capitellidae</taxon>
        <taxon>Capitella</taxon>
    </lineage>
</organism>
<feature type="coiled-coil region" evidence="1">
    <location>
        <begin position="404"/>
        <end position="442"/>
    </location>
</feature>
<evidence type="ECO:0000313" key="5">
    <source>
        <dbReference type="EnsemblMetazoa" id="CapteP220149"/>
    </source>
</evidence>
<dbReference type="SUPFAM" id="SSF54236">
    <property type="entry name" value="Ubiquitin-like"/>
    <property type="match status" value="1"/>
</dbReference>
<dbReference type="EMBL" id="AMQN01001214">
    <property type="status" value="NOT_ANNOTATED_CDS"/>
    <property type="molecule type" value="Genomic_DNA"/>
</dbReference>
<dbReference type="EnsemblMetazoa" id="CapteT220149">
    <property type="protein sequence ID" value="CapteP220149"/>
    <property type="gene ID" value="CapteG220149"/>
</dbReference>
<feature type="domain" description="Ras-associating" evidence="3">
    <location>
        <begin position="99"/>
        <end position="165"/>
    </location>
</feature>
<sequence length="545" mass="62412">MDMVDVHPAGFQSHLDRWLCEQQWNTQDTAVSLTYTRQRHQRVHHFASVPDLKGPPSYVQPTVQASMDPRQRSVLKTSSAEIPIHVSGVKKWITGLNRRTTCDDVVFAIMQSKGKENVKLADYTIWERWRDVERPLRGRTKILKVWRAWGAEGDNVQFYLRKLENPLDAWRRSKSNKKQKKQLALRAPRSGDQVPDVRIQTPGKRVPDFDDIEEVVPDRVCESPKPPLPPRKRTKEAEVEKEQKSWAYEHLVQIILDQEKLIREQSARIFRIDEHIDQHESRLHELRIEADGEDYVQNAYMETGEEGSGESQEAAKEQQKEAQRYLEKLDQLQERIRQEEAKIDRLSREVIEESFVLEPPDVSFSHCVDNESINVDFEGEGEVDELRGKIDECLNVSQSQHKHIQLMKETLQGYDAEMDNKKKQMEMLIQQLQEDRTDTVEQHLLPPLLSPIAEAAKPLKKVRAPVTSVDFELKISKPAKYNTGNSYSDCERLSPTSTPISPGGKFFDSLTSLDEGSLGSSASGDTGLGSLNSEEGFPPVMETLV</sequence>
<evidence type="ECO:0000259" key="3">
    <source>
        <dbReference type="PROSITE" id="PS50200"/>
    </source>
</evidence>
<evidence type="ECO:0000256" key="1">
    <source>
        <dbReference type="SAM" id="Coils"/>
    </source>
</evidence>
<dbReference type="Proteomes" id="UP000014760">
    <property type="component" value="Unassembled WGS sequence"/>
</dbReference>
<evidence type="ECO:0000256" key="2">
    <source>
        <dbReference type="SAM" id="MobiDB-lite"/>
    </source>
</evidence>
<dbReference type="InterPro" id="IPR000159">
    <property type="entry name" value="RA_dom"/>
</dbReference>
<evidence type="ECO:0000313" key="6">
    <source>
        <dbReference type="Proteomes" id="UP000014760"/>
    </source>
</evidence>
<dbReference type="STRING" id="283909.R7URZ1"/>
<reference evidence="4 6" key="2">
    <citation type="journal article" date="2013" name="Nature">
        <title>Insights into bilaterian evolution from three spiralian genomes.</title>
        <authorList>
            <person name="Simakov O."/>
            <person name="Marletaz F."/>
            <person name="Cho S.J."/>
            <person name="Edsinger-Gonzales E."/>
            <person name="Havlak P."/>
            <person name="Hellsten U."/>
            <person name="Kuo D.H."/>
            <person name="Larsson T."/>
            <person name="Lv J."/>
            <person name="Arendt D."/>
            <person name="Savage R."/>
            <person name="Osoegawa K."/>
            <person name="de Jong P."/>
            <person name="Grimwood J."/>
            <person name="Chapman J.A."/>
            <person name="Shapiro H."/>
            <person name="Aerts A."/>
            <person name="Otillar R.P."/>
            <person name="Terry A.Y."/>
            <person name="Boore J.L."/>
            <person name="Grigoriev I.V."/>
            <person name="Lindberg D.R."/>
            <person name="Seaver E.C."/>
            <person name="Weisblat D.A."/>
            <person name="Putnam N.H."/>
            <person name="Rokhsar D.S."/>
        </authorList>
    </citation>
    <scope>NUCLEOTIDE SEQUENCE</scope>
    <source>
        <strain evidence="4 6">I ESC-2004</strain>
    </source>
</reference>
<proteinExistence type="predicted"/>
<feature type="region of interest" description="Disordered" evidence="2">
    <location>
        <begin position="172"/>
        <end position="196"/>
    </location>
</feature>
<dbReference type="InterPro" id="IPR033593">
    <property type="entry name" value="N-RASSF"/>
</dbReference>
<dbReference type="InterPro" id="IPR048945">
    <property type="entry name" value="RASSF8/10_RA"/>
</dbReference>
<dbReference type="Pfam" id="PF21712">
    <property type="entry name" value="RASSF8-10_RA"/>
    <property type="match status" value="1"/>
</dbReference>
<dbReference type="InterPro" id="IPR029071">
    <property type="entry name" value="Ubiquitin-like_domsf"/>
</dbReference>
<feature type="region of interest" description="Disordered" evidence="2">
    <location>
        <begin position="486"/>
        <end position="545"/>
    </location>
</feature>
<reference evidence="6" key="1">
    <citation type="submission" date="2012-12" db="EMBL/GenBank/DDBJ databases">
        <authorList>
            <person name="Hellsten U."/>
            <person name="Grimwood J."/>
            <person name="Chapman J.A."/>
            <person name="Shapiro H."/>
            <person name="Aerts A."/>
            <person name="Otillar R.P."/>
            <person name="Terry A.Y."/>
            <person name="Boore J.L."/>
            <person name="Simakov O."/>
            <person name="Marletaz F."/>
            <person name="Cho S.-J."/>
            <person name="Edsinger-Gonzales E."/>
            <person name="Havlak P."/>
            <person name="Kuo D.-H."/>
            <person name="Larsson T."/>
            <person name="Lv J."/>
            <person name="Arendt D."/>
            <person name="Savage R."/>
            <person name="Osoegawa K."/>
            <person name="de Jong P."/>
            <person name="Lindberg D.R."/>
            <person name="Seaver E.C."/>
            <person name="Weisblat D.A."/>
            <person name="Putnam N.H."/>
            <person name="Grigoriev I.V."/>
            <person name="Rokhsar D.S."/>
        </authorList>
    </citation>
    <scope>NUCLEOTIDE SEQUENCE</scope>
    <source>
        <strain evidence="6">I ESC-2004</strain>
    </source>
</reference>
<dbReference type="PANTHER" id="PTHR15286">
    <property type="entry name" value="RAS-ASSOCIATING DOMAIN CONTAINING PROTEIN"/>
    <property type="match status" value="1"/>
</dbReference>
<dbReference type="AlphaFoldDB" id="R7URZ1"/>
<evidence type="ECO:0000313" key="4">
    <source>
        <dbReference type="EMBL" id="ELU06677.1"/>
    </source>
</evidence>
<dbReference type="OrthoDB" id="10034447at2759"/>
<dbReference type="GO" id="GO:0007165">
    <property type="term" value="P:signal transduction"/>
    <property type="evidence" value="ECO:0007669"/>
    <property type="project" value="InterPro"/>
</dbReference>
<feature type="coiled-coil region" evidence="1">
    <location>
        <begin position="312"/>
        <end position="349"/>
    </location>
</feature>
<feature type="compositionally biased region" description="Polar residues" evidence="2">
    <location>
        <begin position="486"/>
        <end position="500"/>
    </location>
</feature>
<protein>
    <recommendedName>
        <fullName evidence="3">Ras-associating domain-containing protein</fullName>
    </recommendedName>
</protein>
<dbReference type="Gene3D" id="3.10.20.90">
    <property type="entry name" value="Phosphatidylinositol 3-kinase Catalytic Subunit, Chain A, domain 1"/>
    <property type="match status" value="1"/>
</dbReference>
<feature type="compositionally biased region" description="Basic residues" evidence="2">
    <location>
        <begin position="172"/>
        <end position="183"/>
    </location>
</feature>
<gene>
    <name evidence="4" type="ORF">CAPTEDRAFT_220149</name>
</gene>
<dbReference type="HOGENOM" id="CLU_499908_0_0_1"/>
<dbReference type="EMBL" id="KB300511">
    <property type="protein sequence ID" value="ELU06677.1"/>
    <property type="molecule type" value="Genomic_DNA"/>
</dbReference>
<dbReference type="CDD" id="cd16123">
    <property type="entry name" value="RA_RASSF7_like"/>
    <property type="match status" value="1"/>
</dbReference>
<dbReference type="OMA" id="VQESYLM"/>
<dbReference type="PANTHER" id="PTHR15286:SF1">
    <property type="entry name" value="FI07216P"/>
    <property type="match status" value="1"/>
</dbReference>